<protein>
    <submittedName>
        <fullName evidence="2">Uncharacterized protein</fullName>
    </submittedName>
</protein>
<comment type="caution">
    <text evidence="2">The sequence shown here is derived from an EMBL/GenBank/DDBJ whole genome shotgun (WGS) entry which is preliminary data.</text>
</comment>
<accession>A0A1G2MPA1</accession>
<dbReference type="EMBL" id="MHRP01000047">
    <property type="protein sequence ID" value="OHA25707.1"/>
    <property type="molecule type" value="Genomic_DNA"/>
</dbReference>
<evidence type="ECO:0000313" key="2">
    <source>
        <dbReference type="EMBL" id="OHA25707.1"/>
    </source>
</evidence>
<name>A0A1G2MPA1_9BACT</name>
<proteinExistence type="predicted"/>
<sequence>MSNNIEGSPKKDEVVETKADREAALELASKDSLLGRDAFTMQVISNKGRNPDGSPIKDLGNFLAIRREQLEKDREAVTIGPENLKNSMIEHSKKWEEKESHE</sequence>
<dbReference type="AlphaFoldDB" id="A0A1G2MPA1"/>
<dbReference type="Proteomes" id="UP000177943">
    <property type="component" value="Unassembled WGS sequence"/>
</dbReference>
<feature type="compositionally biased region" description="Basic and acidic residues" evidence="1">
    <location>
        <begin position="88"/>
        <end position="102"/>
    </location>
</feature>
<organism evidence="2 3">
    <name type="scientific">Candidatus Taylorbacteria bacterium RIFCSPHIGHO2_02_FULL_45_35</name>
    <dbReference type="NCBI Taxonomy" id="1802311"/>
    <lineage>
        <taxon>Bacteria</taxon>
        <taxon>Candidatus Tayloriibacteriota</taxon>
    </lineage>
</organism>
<gene>
    <name evidence="2" type="ORF">A3D56_00855</name>
</gene>
<feature type="region of interest" description="Disordered" evidence="1">
    <location>
        <begin position="81"/>
        <end position="102"/>
    </location>
</feature>
<evidence type="ECO:0000256" key="1">
    <source>
        <dbReference type="SAM" id="MobiDB-lite"/>
    </source>
</evidence>
<reference evidence="2 3" key="1">
    <citation type="journal article" date="2016" name="Nat. Commun.">
        <title>Thousands of microbial genomes shed light on interconnected biogeochemical processes in an aquifer system.</title>
        <authorList>
            <person name="Anantharaman K."/>
            <person name="Brown C.T."/>
            <person name="Hug L.A."/>
            <person name="Sharon I."/>
            <person name="Castelle C.J."/>
            <person name="Probst A.J."/>
            <person name="Thomas B.C."/>
            <person name="Singh A."/>
            <person name="Wilkins M.J."/>
            <person name="Karaoz U."/>
            <person name="Brodie E.L."/>
            <person name="Williams K.H."/>
            <person name="Hubbard S.S."/>
            <person name="Banfield J.F."/>
        </authorList>
    </citation>
    <scope>NUCLEOTIDE SEQUENCE [LARGE SCALE GENOMIC DNA]</scope>
</reference>
<evidence type="ECO:0000313" key="3">
    <source>
        <dbReference type="Proteomes" id="UP000177943"/>
    </source>
</evidence>